<sequence>MRFIKKLALTTGISAIAFGNISSTKFEEGMFPLSEISKLDLATAGLQIPQQDIYNPNGISLIDALVNVGGCTGSFVSDKGLIITNHHCAFSAVQLASTKENDYLKNGFVAHTQEEEIQAKGLTARITQSYEDVSEEILNATTSVKDYNQRLNVIKNKIIEIQNRAMAADSTISAEVSEMFIGKTYVLFKYKIINDVRLVYVPQQNIGEFGGESDNWIWPRHTGDFSFMRAYVAPDGASASYSKENVPYQPKKFLKINQNGVKEGDFTFMLGYPGKTFRHRPAEYVNYQQQYLLPYTSELYSFQNKQMLLAGKEKGRETELSLSTRIKRNANVLKNYQGKIKGLQNIDLLEQKKQEDLALVQYINGNKKLKSQYGNLMKDIANLYNDINSNAFKDLWYVQIYNSSNLLRVAANLNKFKSELENLSNDKRSEYFESNLPILKKRLNEIYASYDIDVDRELFKDMLTRAVNLPANQKFKFVESKLTGFNKQEDIDKLRNNLFQYTRLKSKDALYGSVLSNVNTTLNYNDDLLTLEKEIRESKRVNDEVNNKRDALLNKLMADYVTVKEQFLNKNFIPDANSTLRLTYGHIMGYSPVDASYMRPFTTIKGILEKGRSDNPDFQYNAKIKELWNNKDFGSFKMEELDDVPVCFLYNMDTTGGNSGSPILNDKGELIGVNFDRTYEATINDFAWNKDYSRSIGVDIRYVLWVAQKVDSANAILTELGVN</sequence>
<evidence type="ECO:0000256" key="5">
    <source>
        <dbReference type="ARBA" id="ARBA00022801"/>
    </source>
</evidence>
<dbReference type="EMBL" id="JBHUDG010000051">
    <property type="protein sequence ID" value="MFD1631878.1"/>
    <property type="molecule type" value="Genomic_DNA"/>
</dbReference>
<protein>
    <recommendedName>
        <fullName evidence="7">Dipeptidyl-peptidase</fullName>
        <ecNumber evidence="7">3.4.14.-</ecNumber>
    </recommendedName>
</protein>
<dbReference type="PANTHER" id="PTHR38469">
    <property type="entry name" value="PERIPLASMIC PEPTIDASE SUBFAMILY S1B"/>
    <property type="match status" value="1"/>
</dbReference>
<comment type="caution">
    <text evidence="9">The sequence shown here is derived from an EMBL/GenBank/DDBJ whole genome shotgun (WGS) entry which is preliminary data.</text>
</comment>
<evidence type="ECO:0000256" key="1">
    <source>
        <dbReference type="ARBA" id="ARBA00010491"/>
    </source>
</evidence>
<gene>
    <name evidence="9" type="ORF">ACFSAH_18550</name>
</gene>
<dbReference type="Gene3D" id="2.40.10.10">
    <property type="entry name" value="Trypsin-like serine proteases"/>
    <property type="match status" value="1"/>
</dbReference>
<keyword evidence="5 7" id="KW-0378">Hydrolase</keyword>
<comment type="similarity">
    <text evidence="1 7">Belongs to the peptidase S46 family.</text>
</comment>
<keyword evidence="2 7" id="KW-0031">Aminopeptidase</keyword>
<keyword evidence="6 7" id="KW-0720">Serine protease</keyword>
<dbReference type="Pfam" id="PF10459">
    <property type="entry name" value="Peptidase_S46"/>
    <property type="match status" value="1"/>
</dbReference>
<evidence type="ECO:0000313" key="9">
    <source>
        <dbReference type="EMBL" id="MFD1631878.1"/>
    </source>
</evidence>
<dbReference type="InterPro" id="IPR019500">
    <property type="entry name" value="Pep_S46"/>
</dbReference>
<dbReference type="EC" id="3.4.14.-" evidence="7"/>
<dbReference type="PANTHER" id="PTHR38469:SF1">
    <property type="entry name" value="PERIPLASMIC PEPTIDASE SUBFAMILY S1B"/>
    <property type="match status" value="1"/>
</dbReference>
<dbReference type="RefSeq" id="WP_379664200.1">
    <property type="nucleotide sequence ID" value="NZ_JBHUDG010000051.1"/>
</dbReference>
<evidence type="ECO:0000256" key="2">
    <source>
        <dbReference type="ARBA" id="ARBA00022438"/>
    </source>
</evidence>
<feature type="coiled-coil region" evidence="8">
    <location>
        <begin position="528"/>
        <end position="555"/>
    </location>
</feature>
<evidence type="ECO:0000256" key="7">
    <source>
        <dbReference type="RuleBase" id="RU366067"/>
    </source>
</evidence>
<comment type="function">
    <text evidence="7">Catalyzes the removal of dipeptides from the N-terminus of oligopeptides.</text>
</comment>
<reference evidence="10" key="1">
    <citation type="journal article" date="2019" name="Int. J. Syst. Evol. Microbiol.">
        <title>The Global Catalogue of Microorganisms (GCM) 10K type strain sequencing project: providing services to taxonomists for standard genome sequencing and annotation.</title>
        <authorList>
            <consortium name="The Broad Institute Genomics Platform"/>
            <consortium name="The Broad Institute Genome Sequencing Center for Infectious Disease"/>
            <person name="Wu L."/>
            <person name="Ma J."/>
        </authorList>
    </citation>
    <scope>NUCLEOTIDE SEQUENCE [LARGE SCALE GENOMIC DNA]</scope>
    <source>
        <strain evidence="10">CCUG 53762</strain>
    </source>
</reference>
<evidence type="ECO:0000256" key="4">
    <source>
        <dbReference type="ARBA" id="ARBA00022729"/>
    </source>
</evidence>
<dbReference type="InterPro" id="IPR009003">
    <property type="entry name" value="Peptidase_S1_PA"/>
</dbReference>
<proteinExistence type="inferred from homology"/>
<evidence type="ECO:0000256" key="8">
    <source>
        <dbReference type="SAM" id="Coils"/>
    </source>
</evidence>
<evidence type="ECO:0000256" key="6">
    <source>
        <dbReference type="ARBA" id="ARBA00022825"/>
    </source>
</evidence>
<dbReference type="InterPro" id="IPR043504">
    <property type="entry name" value="Peptidase_S1_PA_chymotrypsin"/>
</dbReference>
<accession>A0ABW4III7</accession>
<dbReference type="SUPFAM" id="SSF50494">
    <property type="entry name" value="Trypsin-like serine proteases"/>
    <property type="match status" value="1"/>
</dbReference>
<evidence type="ECO:0000313" key="10">
    <source>
        <dbReference type="Proteomes" id="UP001597118"/>
    </source>
</evidence>
<organism evidence="9 10">
    <name type="scientific">Pseudopedobacter beijingensis</name>
    <dbReference type="NCBI Taxonomy" id="1207056"/>
    <lineage>
        <taxon>Bacteria</taxon>
        <taxon>Pseudomonadati</taxon>
        <taxon>Bacteroidota</taxon>
        <taxon>Sphingobacteriia</taxon>
        <taxon>Sphingobacteriales</taxon>
        <taxon>Sphingobacteriaceae</taxon>
        <taxon>Pseudopedobacter</taxon>
    </lineage>
</organism>
<evidence type="ECO:0000256" key="3">
    <source>
        <dbReference type="ARBA" id="ARBA00022670"/>
    </source>
</evidence>
<dbReference type="Proteomes" id="UP001597118">
    <property type="component" value="Unassembled WGS sequence"/>
</dbReference>
<keyword evidence="4" id="KW-0732">Signal</keyword>
<name>A0ABW4III7_9SPHI</name>
<keyword evidence="8" id="KW-0175">Coiled coil</keyword>
<keyword evidence="3 7" id="KW-0645">Protease</keyword>
<keyword evidence="10" id="KW-1185">Reference proteome</keyword>
<feature type="coiled-coil region" evidence="8">
    <location>
        <begin position="366"/>
        <end position="426"/>
    </location>
</feature>